<evidence type="ECO:0000313" key="1">
    <source>
        <dbReference type="EMBL" id="UWZ80175.1"/>
    </source>
</evidence>
<protein>
    <recommendedName>
        <fullName evidence="3">Porin</fullName>
    </recommendedName>
</protein>
<dbReference type="RefSeq" id="WP_260748532.1">
    <property type="nucleotide sequence ID" value="NZ_CP092109.1"/>
</dbReference>
<evidence type="ECO:0008006" key="3">
    <source>
        <dbReference type="Google" id="ProtNLM"/>
    </source>
</evidence>
<dbReference type="EMBL" id="CP092109">
    <property type="protein sequence ID" value="UWZ80175.1"/>
    <property type="molecule type" value="Genomic_DNA"/>
</dbReference>
<keyword evidence="2" id="KW-1185">Reference proteome</keyword>
<accession>A0ABY5ZM15</accession>
<organism evidence="1 2">
    <name type="scientific">Geoalkalibacter halelectricus</name>
    <dbReference type="NCBI Taxonomy" id="2847045"/>
    <lineage>
        <taxon>Bacteria</taxon>
        <taxon>Pseudomonadati</taxon>
        <taxon>Thermodesulfobacteriota</taxon>
        <taxon>Desulfuromonadia</taxon>
        <taxon>Desulfuromonadales</taxon>
        <taxon>Geoalkalibacteraceae</taxon>
        <taxon>Geoalkalibacter</taxon>
    </lineage>
</organism>
<name>A0ABY5ZM15_9BACT</name>
<dbReference type="Proteomes" id="UP001060414">
    <property type="component" value="Chromosome"/>
</dbReference>
<proteinExistence type="predicted"/>
<gene>
    <name evidence="1" type="ORF">L9S41_01970</name>
</gene>
<evidence type="ECO:0000313" key="2">
    <source>
        <dbReference type="Proteomes" id="UP001060414"/>
    </source>
</evidence>
<reference evidence="1" key="1">
    <citation type="journal article" date="2022" name="Environ. Microbiol.">
        <title>Geoalkalibacter halelectricus SAP #1 sp. nov. possessing extracellular electron transfer and mineral#reducing capabilities from a haloalkaline environment.</title>
        <authorList>
            <person name="Yadav S."/>
            <person name="Singh R."/>
            <person name="Sundharam S.S."/>
            <person name="Chaudhary S."/>
            <person name="Krishnamurthi S."/>
            <person name="Patil S.A."/>
        </authorList>
    </citation>
    <scope>NUCLEOTIDE SEQUENCE</scope>
    <source>
        <strain evidence="1">SAP-1</strain>
    </source>
</reference>
<sequence length="413" mass="46789">MKIWQGLTCALALATLALWPVGDALGAKVSGRTSTVVEWFDSANEHTIVPVFQYLQLNVLDIADQGYDFRMYGRLGDDLAGERNASAKSRLYFAYVEKQGLFLDTLDARLGRQFITTTAGASLMDGLRLDYGFLDNYRLSVFGGGDVTYYEGYNAKDAIVGGEIAGAFFDKSLHLGLSYVSKWDGGNLGQELFGLNAELDLFEALHLYSETQYDYLSDRVSYFLLGAKYYQNPRWNARLEYLYSLPVFSATSIFSVFAVDEYEEILAELNYTIVPGWRAFGRYTHEIYPEFSNANVFEAGIEKLRTARWAGYLSGVYRSDSDGQDLRGFKARGSYLFNQRVLAGAGLEVDVFDRQINFFDIDSGKDETTAKRFWVDGTVFITRAVNLQAKVERIESDLWDYYNRGRIRLNVLF</sequence>